<dbReference type="PANTHER" id="PTHR38474:SF2">
    <property type="entry name" value="CHLORAMPHENICOL ACETYLTRANSFERASE"/>
    <property type="match status" value="1"/>
</dbReference>
<evidence type="ECO:0000256" key="7">
    <source>
        <dbReference type="ARBA" id="ARBA00023251"/>
    </source>
</evidence>
<dbReference type="SUPFAM" id="SSF52777">
    <property type="entry name" value="CoA-dependent acyltransferases"/>
    <property type="match status" value="1"/>
</dbReference>
<evidence type="ECO:0000256" key="10">
    <source>
        <dbReference type="RuleBase" id="RU000503"/>
    </source>
</evidence>
<evidence type="ECO:0000256" key="6">
    <source>
        <dbReference type="ARBA" id="ARBA00022679"/>
    </source>
</evidence>
<dbReference type="EMBL" id="CP032452">
    <property type="protein sequence ID" value="QEZ70328.1"/>
    <property type="molecule type" value="Genomic_DNA"/>
</dbReference>
<dbReference type="SMART" id="SM01059">
    <property type="entry name" value="CAT"/>
    <property type="match status" value="1"/>
</dbReference>
<comment type="function">
    <text evidence="1 10">This enzyme is an effector of chloramphenicol resistance in bacteria.</text>
</comment>
<comment type="subunit">
    <text evidence="3">Homotrimer.</text>
</comment>
<protein>
    <recommendedName>
        <fullName evidence="5 10">Chloramphenicol acetyltransferase</fullName>
        <ecNumber evidence="4 10">2.3.1.28</ecNumber>
    </recommendedName>
</protein>
<evidence type="ECO:0000256" key="4">
    <source>
        <dbReference type="ARBA" id="ARBA00013235"/>
    </source>
</evidence>
<sequence>MSFKSINKETWNRKEYFEHYFSEVPCTYSMTVKLDITKIKNSNKKIYPTMLYFITKVVNNHSEFRTAFNMDGELGVFDEMLPCYTVFNQDTETFTNIWTDYSDDYDAFCKSYEKDIELFSSVKGMIAKPNIPPNHFPVSMIPWTTFEGFNLNLQKGYNYLLPIFTMGKYSEINGQSLIPLAIQVHHAVCDGFHISRFVNELQKLIKE</sequence>
<evidence type="ECO:0000313" key="12">
    <source>
        <dbReference type="EMBL" id="NME10782.1"/>
    </source>
</evidence>
<reference evidence="12 15" key="2">
    <citation type="submission" date="2020-04" db="EMBL/GenBank/DDBJ databases">
        <authorList>
            <person name="Hitch T.C.A."/>
            <person name="Wylensek D."/>
            <person name="Clavel T."/>
        </authorList>
    </citation>
    <scope>NUCLEOTIDE SEQUENCE [LARGE SCALE GENOMIC DNA]</scope>
    <source>
        <strain evidence="12 15">Med78_4-601-WT-2</strain>
    </source>
</reference>
<keyword evidence="6 10" id="KW-0808">Transferase</keyword>
<evidence type="ECO:0000256" key="1">
    <source>
        <dbReference type="ARBA" id="ARBA00002150"/>
    </source>
</evidence>
<organism evidence="13 14">
    <name type="scientific">Paraclostridium bifermentans</name>
    <name type="common">Clostridium bifermentans</name>
    <dbReference type="NCBI Taxonomy" id="1490"/>
    <lineage>
        <taxon>Bacteria</taxon>
        <taxon>Bacillati</taxon>
        <taxon>Bacillota</taxon>
        <taxon>Clostridia</taxon>
        <taxon>Peptostreptococcales</taxon>
        <taxon>Peptostreptococcaceae</taxon>
        <taxon>Paraclostridium</taxon>
    </lineage>
</organism>
<dbReference type="PANTHER" id="PTHR38474">
    <property type="entry name" value="SLR0299 PROTEIN"/>
    <property type="match status" value="1"/>
</dbReference>
<gene>
    <name evidence="13" type="primary">catA</name>
    <name evidence="13" type="ORF">D4A35_16020</name>
    <name evidence="12" type="ORF">HF875_14730</name>
</gene>
<evidence type="ECO:0000256" key="11">
    <source>
        <dbReference type="RuleBase" id="RU004156"/>
    </source>
</evidence>
<name>A0A5P3XIY6_PARBF</name>
<evidence type="ECO:0000256" key="3">
    <source>
        <dbReference type="ARBA" id="ARBA00011233"/>
    </source>
</evidence>
<evidence type="ECO:0000313" key="14">
    <source>
        <dbReference type="Proteomes" id="UP000326961"/>
    </source>
</evidence>
<dbReference type="EMBL" id="JABAFD010000011">
    <property type="protein sequence ID" value="NME10782.1"/>
    <property type="molecule type" value="Genomic_DNA"/>
</dbReference>
<evidence type="ECO:0000256" key="2">
    <source>
        <dbReference type="ARBA" id="ARBA00010571"/>
    </source>
</evidence>
<comment type="catalytic activity">
    <reaction evidence="10">
        <text>chloramphenicol + acetyl-CoA = chloramphenicol 3-acetate + CoA</text>
        <dbReference type="Rhea" id="RHEA:18421"/>
        <dbReference type="ChEBI" id="CHEBI:16730"/>
        <dbReference type="ChEBI" id="CHEBI:17698"/>
        <dbReference type="ChEBI" id="CHEBI:57287"/>
        <dbReference type="ChEBI" id="CHEBI:57288"/>
        <dbReference type="EC" id="2.3.1.28"/>
    </reaction>
</comment>
<accession>A0A5P3XIY6</accession>
<dbReference type="NCBIfam" id="NF000491">
    <property type="entry name" value="chloram_CatA"/>
    <property type="match status" value="1"/>
</dbReference>
<dbReference type="AlphaFoldDB" id="A0A5P3XIY6"/>
<keyword evidence="7 10" id="KW-0046">Antibiotic resistance</keyword>
<dbReference type="Proteomes" id="UP000573963">
    <property type="component" value="Unassembled WGS sequence"/>
</dbReference>
<dbReference type="PROSITE" id="PS00100">
    <property type="entry name" value="CAT"/>
    <property type="match status" value="1"/>
</dbReference>
<dbReference type="RefSeq" id="WP_150887170.1">
    <property type="nucleotide sequence ID" value="NZ_CP032452.1"/>
</dbReference>
<comment type="similarity">
    <text evidence="2 11">Belongs to the chloramphenicol acetyltransferase family.</text>
</comment>
<dbReference type="EC" id="2.3.1.28" evidence="4 10"/>
<feature type="active site" description="Proton acceptor" evidence="9">
    <location>
        <position position="186"/>
    </location>
</feature>
<evidence type="ECO:0000313" key="13">
    <source>
        <dbReference type="EMBL" id="QEZ70328.1"/>
    </source>
</evidence>
<proteinExistence type="inferred from homology"/>
<dbReference type="InterPro" id="IPR018372">
    <property type="entry name" value="Chloramphenicol_AcTrfase_AS"/>
</dbReference>
<reference evidence="13 14" key="1">
    <citation type="submission" date="2018-09" db="EMBL/GenBank/DDBJ databases">
        <title>A clostridial neurotoxin that targets Anopheles mosquitoes.</title>
        <authorList>
            <person name="Contreras E."/>
            <person name="Masuyer G."/>
            <person name="Qureshi N."/>
            <person name="Chawla S."/>
            <person name="Lim H.L."/>
            <person name="Chen J."/>
            <person name="Stenmark P."/>
            <person name="Gill S."/>
        </authorList>
    </citation>
    <scope>NUCLEOTIDE SEQUENCE [LARGE SCALE GENOMIC DNA]</scope>
    <source>
        <strain evidence="13 14">Cbm</strain>
    </source>
</reference>
<dbReference type="InterPro" id="IPR001707">
    <property type="entry name" value="Cmp_AcTrfase"/>
</dbReference>
<evidence type="ECO:0000256" key="9">
    <source>
        <dbReference type="PIRSR" id="PIRSR000440-1"/>
    </source>
</evidence>
<dbReference type="GO" id="GO:0046677">
    <property type="term" value="P:response to antibiotic"/>
    <property type="evidence" value="ECO:0007669"/>
    <property type="project" value="UniProtKB-KW"/>
</dbReference>
<evidence type="ECO:0000256" key="5">
    <source>
        <dbReference type="ARBA" id="ARBA00020291"/>
    </source>
</evidence>
<dbReference type="Gene3D" id="3.30.559.10">
    <property type="entry name" value="Chloramphenicol acetyltransferase-like domain"/>
    <property type="match status" value="1"/>
</dbReference>
<evidence type="ECO:0000256" key="8">
    <source>
        <dbReference type="ARBA" id="ARBA00023315"/>
    </source>
</evidence>
<evidence type="ECO:0000313" key="15">
    <source>
        <dbReference type="Proteomes" id="UP000573963"/>
    </source>
</evidence>
<keyword evidence="8 10" id="KW-0012">Acyltransferase</keyword>
<dbReference type="Proteomes" id="UP000326961">
    <property type="component" value="Chromosome"/>
</dbReference>
<dbReference type="GO" id="GO:0008811">
    <property type="term" value="F:chloramphenicol O-acetyltransferase activity"/>
    <property type="evidence" value="ECO:0007669"/>
    <property type="project" value="UniProtKB-EC"/>
</dbReference>
<dbReference type="InterPro" id="IPR023213">
    <property type="entry name" value="CAT-like_dom_sf"/>
</dbReference>
<dbReference type="PIRSF" id="PIRSF000440">
    <property type="entry name" value="CAT"/>
    <property type="match status" value="1"/>
</dbReference>
<dbReference type="Pfam" id="PF00302">
    <property type="entry name" value="CAT"/>
    <property type="match status" value="1"/>
</dbReference>